<dbReference type="GO" id="GO:0008270">
    <property type="term" value="F:zinc ion binding"/>
    <property type="evidence" value="ECO:0007669"/>
    <property type="project" value="UniProtKB-KW"/>
</dbReference>
<dbReference type="InterPro" id="IPR013083">
    <property type="entry name" value="Znf_RING/FYVE/PHD"/>
</dbReference>
<dbReference type="FunFam" id="3.30.40.10:FF:000033">
    <property type="entry name" value="Polycomb group RING finger protein 3"/>
    <property type="match status" value="1"/>
</dbReference>
<dbReference type="SUPFAM" id="SSF57850">
    <property type="entry name" value="RING/U-box"/>
    <property type="match status" value="1"/>
</dbReference>
<evidence type="ECO:0000259" key="7">
    <source>
        <dbReference type="PROSITE" id="PS50089"/>
    </source>
</evidence>
<keyword evidence="2" id="KW-0479">Metal-binding</keyword>
<sequence>MQRLLKLQELNPYLTCMLCSGYLIDATTLVECSHSFCRSCLLKYLESSYNCPKCTTEIHKTKPLEYTRSDPVLQEIVYKLVPELYFEEEKRREKWQKIDKNIENSDKPGSFEFTKDMFNESRILVTLKYFRGTSRIERIKTESVLQMFPTRYLCCKPNMPVKVLKKFVQYKFDISSETFQIDLWRGDETLMDNLTLKQIVQIYGLYRERKPLELHFSVYPNSNGSKETDGTQNDENVAS</sequence>
<reference evidence="8" key="1">
    <citation type="journal article" date="2013" name="Genome Biol. Evol.">
        <title>Punctuated emergences of genetic and phenotypic innovations in eumetazoan, bilaterian, euteleostome, and hominidae ancestors.</title>
        <authorList>
            <person name="Wenger Y."/>
            <person name="Galliot B."/>
        </authorList>
    </citation>
    <scope>NUCLEOTIDE SEQUENCE</scope>
    <source>
        <tissue evidence="8">Whole animals</tissue>
    </source>
</reference>
<dbReference type="AlphaFoldDB" id="T2MG69"/>
<feature type="domain" description="RING-type" evidence="7">
    <location>
        <begin position="16"/>
        <end position="55"/>
    </location>
</feature>
<name>T2MG69_HYDVU</name>
<keyword evidence="5" id="KW-0539">Nucleus</keyword>
<dbReference type="OrthoDB" id="1305878at2759"/>
<dbReference type="GO" id="GO:0035102">
    <property type="term" value="C:PRC1 complex"/>
    <property type="evidence" value="ECO:0007669"/>
    <property type="project" value="TreeGrafter"/>
</dbReference>
<evidence type="ECO:0000256" key="6">
    <source>
        <dbReference type="PROSITE-ProRule" id="PRU00175"/>
    </source>
</evidence>
<accession>T2MG69</accession>
<keyword evidence="3 6" id="KW-0863">Zinc-finger</keyword>
<dbReference type="Gene3D" id="3.30.40.10">
    <property type="entry name" value="Zinc/RING finger domain, C3HC4 (zinc finger)"/>
    <property type="match status" value="1"/>
</dbReference>
<dbReference type="EMBL" id="HAAD01004837">
    <property type="protein sequence ID" value="CDG71069.1"/>
    <property type="molecule type" value="mRNA"/>
</dbReference>
<dbReference type="PANTHER" id="PTHR10825:SF29">
    <property type="entry name" value="POLYCOMB GROUP RING FINGER PROTEIN 1"/>
    <property type="match status" value="1"/>
</dbReference>
<proteinExistence type="evidence at transcript level"/>
<dbReference type="Pfam" id="PF13923">
    <property type="entry name" value="zf-C3HC4_2"/>
    <property type="match status" value="1"/>
</dbReference>
<evidence type="ECO:0000256" key="2">
    <source>
        <dbReference type="ARBA" id="ARBA00022723"/>
    </source>
</evidence>
<evidence type="ECO:0000256" key="4">
    <source>
        <dbReference type="ARBA" id="ARBA00022833"/>
    </source>
</evidence>
<dbReference type="PROSITE" id="PS50089">
    <property type="entry name" value="ZF_RING_2"/>
    <property type="match status" value="1"/>
</dbReference>
<organism evidence="8">
    <name type="scientific">Hydra vulgaris</name>
    <name type="common">Hydra</name>
    <name type="synonym">Hydra attenuata</name>
    <dbReference type="NCBI Taxonomy" id="6087"/>
    <lineage>
        <taxon>Eukaryota</taxon>
        <taxon>Metazoa</taxon>
        <taxon>Cnidaria</taxon>
        <taxon>Hydrozoa</taxon>
        <taxon>Hydroidolina</taxon>
        <taxon>Anthoathecata</taxon>
        <taxon>Aplanulata</taxon>
        <taxon>Hydridae</taxon>
        <taxon>Hydra</taxon>
    </lineage>
</organism>
<comment type="subcellular location">
    <subcellularLocation>
        <location evidence="1">Nucleus</location>
    </subcellularLocation>
</comment>
<protein>
    <submittedName>
        <fullName evidence="8">Polycomb complex protein BMI-1</fullName>
    </submittedName>
</protein>
<evidence type="ECO:0000313" key="8">
    <source>
        <dbReference type="EMBL" id="CDG71069.1"/>
    </source>
</evidence>
<dbReference type="Gene3D" id="3.10.20.90">
    <property type="entry name" value="Phosphatidylinositol 3-kinase Catalytic Subunit, Chain A, domain 1"/>
    <property type="match status" value="1"/>
</dbReference>
<dbReference type="Pfam" id="PF16207">
    <property type="entry name" value="RAWUL"/>
    <property type="match status" value="1"/>
</dbReference>
<dbReference type="GO" id="GO:1990841">
    <property type="term" value="F:promoter-specific chromatin binding"/>
    <property type="evidence" value="ECO:0007669"/>
    <property type="project" value="TreeGrafter"/>
</dbReference>
<evidence type="ECO:0000256" key="5">
    <source>
        <dbReference type="ARBA" id="ARBA00023242"/>
    </source>
</evidence>
<dbReference type="InterPro" id="IPR001841">
    <property type="entry name" value="Znf_RING"/>
</dbReference>
<gene>
    <name evidence="8" type="primary">BMI1</name>
</gene>
<dbReference type="SMART" id="SM00184">
    <property type="entry name" value="RING"/>
    <property type="match status" value="1"/>
</dbReference>
<evidence type="ECO:0000256" key="3">
    <source>
        <dbReference type="ARBA" id="ARBA00022771"/>
    </source>
</evidence>
<dbReference type="InterPro" id="IPR017907">
    <property type="entry name" value="Znf_RING_CS"/>
</dbReference>
<dbReference type="InterPro" id="IPR032443">
    <property type="entry name" value="RAWUL"/>
</dbReference>
<keyword evidence="4" id="KW-0862">Zinc</keyword>
<dbReference type="PROSITE" id="PS00518">
    <property type="entry name" value="ZF_RING_1"/>
    <property type="match status" value="1"/>
</dbReference>
<evidence type="ECO:0000256" key="1">
    <source>
        <dbReference type="ARBA" id="ARBA00004123"/>
    </source>
</evidence>
<dbReference type="PANTHER" id="PTHR10825">
    <property type="entry name" value="RING FINGER DOMAIN-CONTAINING, POLYCOMB GROUP COMPONENT"/>
    <property type="match status" value="1"/>
</dbReference>
<dbReference type="GO" id="GO:0000122">
    <property type="term" value="P:negative regulation of transcription by RNA polymerase II"/>
    <property type="evidence" value="ECO:0007669"/>
    <property type="project" value="TreeGrafter"/>
</dbReference>